<reference evidence="2" key="1">
    <citation type="journal article" date="2019" name="Transbound. Emerg. Dis.">
        <title>In silico identification of immunotherapeutic and diagnostic targets in the glycosylphosphatidylinositol metabolism of the coccidian Sarcocystis aucheniae.</title>
        <authorList>
            <person name="Decker C."/>
            <person name="Wieser S.N."/>
            <person name="Soria M."/>
            <person name="de Alba P."/>
            <person name="Florin-Christensen M."/>
            <person name="Schnittger L."/>
        </authorList>
    </citation>
    <scope>NUCLEOTIDE SEQUENCE</scope>
    <source>
        <strain evidence="2">T1</strain>
    </source>
</reference>
<sequence>MPGCSRSFYIKWVLLLLHLIHLHIAPACMALSLLFPHVSAPDIGKQPMSFQEVLRCIVQRLLVDRQDDQDLQKDQGYSGYLIEEAAFQKAGDEGPAAAAILQDRHLLLLLLLQ</sequence>
<feature type="signal peptide" evidence="1">
    <location>
        <begin position="1"/>
        <end position="30"/>
    </location>
</feature>
<dbReference type="AlphaFoldDB" id="A0A5P9S3K0"/>
<feature type="chain" id="PRO_5024355821" evidence="1">
    <location>
        <begin position="31"/>
        <end position="113"/>
    </location>
</feature>
<dbReference type="EMBL" id="MK825580">
    <property type="protein sequence ID" value="QFV20514.1"/>
    <property type="molecule type" value="mRNA"/>
</dbReference>
<organism evidence="2">
    <name type="scientific">Sarcocystis aucheniae</name>
    <dbReference type="NCBI Taxonomy" id="65407"/>
    <lineage>
        <taxon>Eukaryota</taxon>
        <taxon>Sar</taxon>
        <taxon>Alveolata</taxon>
        <taxon>Apicomplexa</taxon>
        <taxon>Conoidasida</taxon>
        <taxon>Coccidia</taxon>
        <taxon>Eucoccidiorida</taxon>
        <taxon>Eimeriorina</taxon>
        <taxon>Sarcocystidae</taxon>
        <taxon>Sarcocystis</taxon>
    </lineage>
</organism>
<evidence type="ECO:0000313" key="2">
    <source>
        <dbReference type="EMBL" id="QFV20514.1"/>
    </source>
</evidence>
<accession>A0A5P9S3K0</accession>
<protein>
    <submittedName>
        <fullName evidence="2">Uncharacterized protein</fullName>
    </submittedName>
</protein>
<keyword evidence="1" id="KW-0732">Signal</keyword>
<proteinExistence type="evidence at transcript level"/>
<evidence type="ECO:0000256" key="1">
    <source>
        <dbReference type="SAM" id="SignalP"/>
    </source>
</evidence>
<name>A0A5P9S3K0_9APIC</name>